<dbReference type="GO" id="GO:0007155">
    <property type="term" value="P:cell adhesion"/>
    <property type="evidence" value="ECO:0007669"/>
    <property type="project" value="InterPro"/>
</dbReference>
<dbReference type="PRINTS" id="PR00690">
    <property type="entry name" value="ADHESNFAMILY"/>
</dbReference>
<feature type="chain" id="PRO_5009253378" evidence="6">
    <location>
        <begin position="34"/>
        <end position="320"/>
    </location>
</feature>
<name>A0A1H1LFE8_9MICO</name>
<evidence type="ECO:0000256" key="4">
    <source>
        <dbReference type="ARBA" id="ARBA00022729"/>
    </source>
</evidence>
<evidence type="ECO:0000256" key="1">
    <source>
        <dbReference type="ARBA" id="ARBA00004196"/>
    </source>
</evidence>
<evidence type="ECO:0000256" key="5">
    <source>
        <dbReference type="RuleBase" id="RU003512"/>
    </source>
</evidence>
<dbReference type="InterPro" id="IPR050492">
    <property type="entry name" value="Bact_metal-bind_prot9"/>
</dbReference>
<comment type="subcellular location">
    <subcellularLocation>
        <location evidence="1">Cell envelope</location>
    </subcellularLocation>
</comment>
<feature type="signal peptide" evidence="6">
    <location>
        <begin position="1"/>
        <end position="33"/>
    </location>
</feature>
<dbReference type="PRINTS" id="PR00691">
    <property type="entry name" value="ADHESINB"/>
</dbReference>
<dbReference type="InterPro" id="IPR006128">
    <property type="entry name" value="Lipoprotein_PsaA-like"/>
</dbReference>
<evidence type="ECO:0000256" key="6">
    <source>
        <dbReference type="SAM" id="SignalP"/>
    </source>
</evidence>
<protein>
    <submittedName>
        <fullName evidence="7">Manganese transport system substrate-binding protein</fullName>
    </submittedName>
</protein>
<dbReference type="STRING" id="684552.SAMN04489719_0580"/>
<keyword evidence="2 5" id="KW-0813">Transport</keyword>
<dbReference type="Gene3D" id="3.40.50.1980">
    <property type="entry name" value="Nitrogenase molybdenum iron protein domain"/>
    <property type="match status" value="2"/>
</dbReference>
<evidence type="ECO:0000313" key="8">
    <source>
        <dbReference type="Proteomes" id="UP000199649"/>
    </source>
</evidence>
<keyword evidence="4 6" id="KW-0732">Signal</keyword>
<dbReference type="GO" id="GO:0030313">
    <property type="term" value="C:cell envelope"/>
    <property type="evidence" value="ECO:0007669"/>
    <property type="project" value="UniProtKB-SubCell"/>
</dbReference>
<dbReference type="PROSITE" id="PS51257">
    <property type="entry name" value="PROKAR_LIPOPROTEIN"/>
    <property type="match status" value="1"/>
</dbReference>
<dbReference type="InterPro" id="IPR006129">
    <property type="entry name" value="AdhesinB"/>
</dbReference>
<dbReference type="EMBL" id="LT629734">
    <property type="protein sequence ID" value="SDR73311.1"/>
    <property type="molecule type" value="Genomic_DNA"/>
</dbReference>
<dbReference type="AlphaFoldDB" id="A0A1H1LFE8"/>
<gene>
    <name evidence="7" type="ORF">SAMN04489719_0580</name>
</gene>
<accession>A0A1H1LFE8</accession>
<organism evidence="7 8">
    <name type="scientific">Agrococcus carbonis</name>
    <dbReference type="NCBI Taxonomy" id="684552"/>
    <lineage>
        <taxon>Bacteria</taxon>
        <taxon>Bacillati</taxon>
        <taxon>Actinomycetota</taxon>
        <taxon>Actinomycetes</taxon>
        <taxon>Micrococcales</taxon>
        <taxon>Microbacteriaceae</taxon>
        <taxon>Agrococcus</taxon>
    </lineage>
</organism>
<dbReference type="OrthoDB" id="9810636at2"/>
<dbReference type="InterPro" id="IPR006127">
    <property type="entry name" value="ZnuA-like"/>
</dbReference>
<sequence>MPKTQRAGRRISAAAAACSVAAVALSGCAPAGADGAPAPAGAGATAAADERPLVLATFTVIADIAREVAGDTARVESLTRVGVEVHDYEPTPGDLVRTEGADLVVTNGMGIDDWLLTLVERADAPHVVLSDAVEPIPIEAGHYAGNPNAHAWVSPAEGAVYVEELRVAIGDLVPERRAEVDANAAAVTARLERLGDRLRDGVAALPEQHRVLVSCEGAFSYLARDAGLAEASLWPVNAGGQGTPQQIAHVAAVVARTGVPTVFCESTTHPGTQQQIARTAGVRFDGSLHVDSLSTPDGPAPTWLALLEHDIDAILEGLGA</sequence>
<dbReference type="GO" id="GO:0046872">
    <property type="term" value="F:metal ion binding"/>
    <property type="evidence" value="ECO:0007669"/>
    <property type="project" value="UniProtKB-KW"/>
</dbReference>
<evidence type="ECO:0000313" key="7">
    <source>
        <dbReference type="EMBL" id="SDR73311.1"/>
    </source>
</evidence>
<dbReference type="Pfam" id="PF01297">
    <property type="entry name" value="ZnuA"/>
    <property type="match status" value="1"/>
</dbReference>
<dbReference type="PANTHER" id="PTHR42953">
    <property type="entry name" value="HIGH-AFFINITY ZINC UPTAKE SYSTEM PROTEIN ZNUA-RELATED"/>
    <property type="match status" value="1"/>
</dbReference>
<evidence type="ECO:0000256" key="2">
    <source>
        <dbReference type="ARBA" id="ARBA00022448"/>
    </source>
</evidence>
<dbReference type="SUPFAM" id="SSF53807">
    <property type="entry name" value="Helical backbone' metal receptor"/>
    <property type="match status" value="1"/>
</dbReference>
<keyword evidence="8" id="KW-1185">Reference proteome</keyword>
<keyword evidence="3" id="KW-0479">Metal-binding</keyword>
<reference evidence="8" key="1">
    <citation type="submission" date="2016-10" db="EMBL/GenBank/DDBJ databases">
        <authorList>
            <person name="Varghese N."/>
            <person name="Submissions S."/>
        </authorList>
    </citation>
    <scope>NUCLEOTIDE SEQUENCE [LARGE SCALE GENOMIC DNA]</scope>
    <source>
        <strain evidence="8">DSM 22965</strain>
    </source>
</reference>
<comment type="similarity">
    <text evidence="5">Belongs to the bacterial solute-binding protein 9 family.</text>
</comment>
<dbReference type="PANTHER" id="PTHR42953:SF1">
    <property type="entry name" value="METAL-BINDING PROTEIN HI_0362-RELATED"/>
    <property type="match status" value="1"/>
</dbReference>
<evidence type="ECO:0000256" key="3">
    <source>
        <dbReference type="ARBA" id="ARBA00022723"/>
    </source>
</evidence>
<dbReference type="Proteomes" id="UP000199649">
    <property type="component" value="Chromosome I"/>
</dbReference>
<dbReference type="GO" id="GO:0030001">
    <property type="term" value="P:metal ion transport"/>
    <property type="evidence" value="ECO:0007669"/>
    <property type="project" value="InterPro"/>
</dbReference>
<proteinExistence type="inferred from homology"/>